<proteinExistence type="predicted"/>
<organism evidence="1 2">
    <name type="scientific">Seminavis robusta</name>
    <dbReference type="NCBI Taxonomy" id="568900"/>
    <lineage>
        <taxon>Eukaryota</taxon>
        <taxon>Sar</taxon>
        <taxon>Stramenopiles</taxon>
        <taxon>Ochrophyta</taxon>
        <taxon>Bacillariophyta</taxon>
        <taxon>Bacillariophyceae</taxon>
        <taxon>Bacillariophycidae</taxon>
        <taxon>Naviculales</taxon>
        <taxon>Naviculaceae</taxon>
        <taxon>Seminavis</taxon>
    </lineage>
</organism>
<comment type="caution">
    <text evidence="1">The sequence shown here is derived from an EMBL/GenBank/DDBJ whole genome shotgun (WGS) entry which is preliminary data.</text>
</comment>
<accession>A0A9N8E6B6</accession>
<evidence type="ECO:0000313" key="1">
    <source>
        <dbReference type="EMBL" id="CAB9513509.1"/>
    </source>
</evidence>
<dbReference type="EMBL" id="CAICTM010000594">
    <property type="protein sequence ID" value="CAB9513509.1"/>
    <property type="molecule type" value="Genomic_DNA"/>
</dbReference>
<dbReference type="OrthoDB" id="189357at2759"/>
<gene>
    <name evidence="1" type="ORF">SEMRO_595_G172720.1</name>
</gene>
<dbReference type="AlphaFoldDB" id="A0A9N8E6B6"/>
<keyword evidence="2" id="KW-1185">Reference proteome</keyword>
<protein>
    <submittedName>
        <fullName evidence="1">Uncharacterized protein</fullName>
    </submittedName>
</protein>
<name>A0A9N8E6B6_9STRA</name>
<reference evidence="1" key="1">
    <citation type="submission" date="2020-06" db="EMBL/GenBank/DDBJ databases">
        <authorList>
            <consortium name="Plant Systems Biology data submission"/>
        </authorList>
    </citation>
    <scope>NUCLEOTIDE SEQUENCE</scope>
    <source>
        <strain evidence="1">D6</strain>
    </source>
</reference>
<dbReference type="Proteomes" id="UP001153069">
    <property type="component" value="Unassembled WGS sequence"/>
</dbReference>
<evidence type="ECO:0000313" key="2">
    <source>
        <dbReference type="Proteomes" id="UP001153069"/>
    </source>
</evidence>
<sequence>MMMTRNSRMAPRESQEALSRPMCNVDRILLCCVLLVFVLSHTLELKGIMVPVLGGSDPATVQQQLAAPGMPATVNQITQEIRATTTVTSQLPPTKDDKPSCRSLMKGPNSPYRDGAFLTRRSLPVAWIPRVDGSRELQHSMCTLHRYTADEARHCLANHHLNFIGDSLTRYQFVSLVHLIHKGKYPPRWGLPFPGERCKHQDERGVGTCSPPGDANVNKEQDWQTVTPEGADEWMHFMRALGTFVFDGYMEAAGVRIKDFPFEKIAENYIYVAPAIYSTANKTRPILSYQQELGWANNPTPIHGFHYTGCAFKGMCQFTSAMARERLIRANRNEFDFEQDFIEAIGPNGVLRRELPPVDIAIYNRGYWGALEKERAEKIMPNLHSFSQGENGRCFFKTSTGGHDWVLEPERTHVQDATWSNGCGFLDFAHLTADFNTIYWQNKLPPRQMDGHVNDERDTIFWDPVHLQPWVNEELNNMLLNVLCNAHMP</sequence>